<dbReference type="GO" id="GO:0070373">
    <property type="term" value="P:negative regulation of ERK1 and ERK2 cascade"/>
    <property type="evidence" value="ECO:0007669"/>
    <property type="project" value="TreeGrafter"/>
</dbReference>
<reference evidence="13 14" key="1">
    <citation type="journal article" date="2023" name="bioRxiv">
        <title>Conserved and derived expression patterns and positive selection on dental genes reveal complex evolutionary context of ever-growing rodent molars.</title>
        <authorList>
            <person name="Calamari Z.T."/>
            <person name="Song A."/>
            <person name="Cohen E."/>
            <person name="Akter M."/>
            <person name="Roy R.D."/>
            <person name="Hallikas O."/>
            <person name="Christensen M.M."/>
            <person name="Li P."/>
            <person name="Marangoni P."/>
            <person name="Jernvall J."/>
            <person name="Klein O.D."/>
        </authorList>
    </citation>
    <scope>NUCLEOTIDE SEQUENCE [LARGE SCALE GENOMIC DNA]</scope>
    <source>
        <strain evidence="13">V071</strain>
    </source>
</reference>
<evidence type="ECO:0000256" key="6">
    <source>
        <dbReference type="ARBA" id="ARBA00022912"/>
    </source>
</evidence>
<evidence type="ECO:0000256" key="4">
    <source>
        <dbReference type="ARBA" id="ARBA00022553"/>
    </source>
</evidence>
<dbReference type="InterPro" id="IPR029021">
    <property type="entry name" value="Prot-tyrosine_phosphatase-like"/>
</dbReference>
<dbReference type="InterPro" id="IPR000387">
    <property type="entry name" value="Tyr_Pase_dom"/>
</dbReference>
<dbReference type="SUPFAM" id="SSF52799">
    <property type="entry name" value="(Phosphotyrosine protein) phosphatases II"/>
    <property type="match status" value="1"/>
</dbReference>
<keyword evidence="10" id="KW-0732">Signal</keyword>
<evidence type="ECO:0000256" key="5">
    <source>
        <dbReference type="ARBA" id="ARBA00022801"/>
    </source>
</evidence>
<dbReference type="GO" id="GO:0004726">
    <property type="term" value="F:non-membrane spanning protein tyrosine phosphatase activity"/>
    <property type="evidence" value="ECO:0007669"/>
    <property type="project" value="TreeGrafter"/>
</dbReference>
<evidence type="ECO:0000259" key="12">
    <source>
        <dbReference type="PROSITE" id="PS50056"/>
    </source>
</evidence>
<comment type="subcellular location">
    <subcellularLocation>
        <location evidence="1">Endomembrane system</location>
    </subcellularLocation>
</comment>
<evidence type="ECO:0000259" key="11">
    <source>
        <dbReference type="PROSITE" id="PS50055"/>
    </source>
</evidence>
<keyword evidence="6" id="KW-0904">Protein phosphatase</keyword>
<evidence type="ECO:0000313" key="14">
    <source>
        <dbReference type="Proteomes" id="UP001488838"/>
    </source>
</evidence>
<evidence type="ECO:0000256" key="9">
    <source>
        <dbReference type="SAM" id="Phobius"/>
    </source>
</evidence>
<dbReference type="Proteomes" id="UP001488838">
    <property type="component" value="Unassembled WGS sequence"/>
</dbReference>
<keyword evidence="14" id="KW-1185">Reference proteome</keyword>
<dbReference type="GO" id="GO:0005769">
    <property type="term" value="C:early endosome"/>
    <property type="evidence" value="ECO:0007669"/>
    <property type="project" value="TreeGrafter"/>
</dbReference>
<organism evidence="13 14">
    <name type="scientific">Myodes glareolus</name>
    <name type="common">Bank vole</name>
    <name type="synonym">Clethrionomys glareolus</name>
    <dbReference type="NCBI Taxonomy" id="447135"/>
    <lineage>
        <taxon>Eukaryota</taxon>
        <taxon>Metazoa</taxon>
        <taxon>Chordata</taxon>
        <taxon>Craniata</taxon>
        <taxon>Vertebrata</taxon>
        <taxon>Euteleostomi</taxon>
        <taxon>Mammalia</taxon>
        <taxon>Eutheria</taxon>
        <taxon>Euarchontoglires</taxon>
        <taxon>Glires</taxon>
        <taxon>Rodentia</taxon>
        <taxon>Myomorpha</taxon>
        <taxon>Muroidea</taxon>
        <taxon>Cricetidae</taxon>
        <taxon>Arvicolinae</taxon>
        <taxon>Myodes</taxon>
    </lineage>
</organism>
<dbReference type="GO" id="GO:0019901">
    <property type="term" value="F:protein kinase binding"/>
    <property type="evidence" value="ECO:0007669"/>
    <property type="project" value="TreeGrafter"/>
</dbReference>
<keyword evidence="5" id="KW-0378">Hydrolase</keyword>
<feature type="chain" id="PRO_5043665080" description="protein-tyrosine-phosphatase" evidence="10">
    <location>
        <begin position="28"/>
        <end position="307"/>
    </location>
</feature>
<dbReference type="InterPro" id="IPR003595">
    <property type="entry name" value="Tyr_Pase_cat"/>
</dbReference>
<dbReference type="PROSITE" id="PS50056">
    <property type="entry name" value="TYR_PHOSPHATASE_2"/>
    <property type="match status" value="1"/>
</dbReference>
<dbReference type="SMART" id="SM00194">
    <property type="entry name" value="PTPc"/>
    <property type="match status" value="1"/>
</dbReference>
<dbReference type="InterPro" id="IPR051985">
    <property type="entry name" value="NR_tyrosine_phosphatase"/>
</dbReference>
<evidence type="ECO:0000256" key="8">
    <source>
        <dbReference type="SAM" id="MobiDB-lite"/>
    </source>
</evidence>
<evidence type="ECO:0000256" key="10">
    <source>
        <dbReference type="SAM" id="SignalP"/>
    </source>
</evidence>
<name>A0AAW0IU91_MYOGA</name>
<dbReference type="InterPro" id="IPR000242">
    <property type="entry name" value="PTP_cat"/>
</dbReference>
<dbReference type="Gene3D" id="3.90.190.10">
    <property type="entry name" value="Protein tyrosine phosphatase superfamily"/>
    <property type="match status" value="1"/>
</dbReference>
<evidence type="ECO:0000256" key="1">
    <source>
        <dbReference type="ARBA" id="ARBA00004308"/>
    </source>
</evidence>
<dbReference type="SMART" id="SM00404">
    <property type="entry name" value="PTPc_motif"/>
    <property type="match status" value="1"/>
</dbReference>
<dbReference type="PROSITE" id="PS50055">
    <property type="entry name" value="TYR_PHOSPHATASE_PTP"/>
    <property type="match status" value="1"/>
</dbReference>
<dbReference type="EMBL" id="JBBHLL010000091">
    <property type="protein sequence ID" value="KAK7817905.1"/>
    <property type="molecule type" value="Genomic_DNA"/>
</dbReference>
<feature type="transmembrane region" description="Helical" evidence="9">
    <location>
        <begin position="284"/>
        <end position="302"/>
    </location>
</feature>
<keyword evidence="9" id="KW-1133">Transmembrane helix</keyword>
<dbReference type="EC" id="3.1.3.48" evidence="3"/>
<dbReference type="PRINTS" id="PR00700">
    <property type="entry name" value="PRTYPHPHTASE"/>
</dbReference>
<sequence>MAGFVFNGTLVAAFAATLEAITRGLDAYGVRQVELENLATQKALEILHFHYTTWPDFGVPKSTASFLNFLFKVQESGSLSPEHGPIVVYCSAGTGRSGTFCLADICLLLMDKRKDPSSVDIKKALPEMRRFCMGLIQMADLLCFSYLAVIEGAKFIMGDSSVQDQWKELSHEDLEPPPEHVLPTPRPLKCILDPHNGKCKELLSNHQWMSKETCENEDSLAREEGRDPLSAMHSMSSMSQDIEVRKRMVAGGLQGTQASVPTKEKPSPTDEEQKAHWLTHWKPFLVNVCMATALATGAYLCYRVCFH</sequence>
<comment type="caution">
    <text evidence="13">The sequence shown here is derived from an EMBL/GenBank/DDBJ whole genome shotgun (WGS) entry which is preliminary data.</text>
</comment>
<dbReference type="PANTHER" id="PTHR46047:SF2">
    <property type="entry name" value="TYROSINE-PROTEIN PHOSPHATASE NON-RECEPTOR TYPE 1"/>
    <property type="match status" value="1"/>
</dbReference>
<feature type="signal peptide" evidence="10">
    <location>
        <begin position="1"/>
        <end position="27"/>
    </location>
</feature>
<dbReference type="AlphaFoldDB" id="A0AAW0IU91"/>
<accession>A0AAW0IU91</accession>
<dbReference type="GO" id="GO:0005783">
    <property type="term" value="C:endoplasmic reticulum"/>
    <property type="evidence" value="ECO:0007669"/>
    <property type="project" value="TreeGrafter"/>
</dbReference>
<comment type="similarity">
    <text evidence="2">Belongs to the protein-tyrosine phosphatase family. Non-receptor class 1 subfamily.</text>
</comment>
<keyword evidence="9" id="KW-0812">Transmembrane</keyword>
<dbReference type="PANTHER" id="PTHR46047">
    <property type="entry name" value="TYROSINE-PROTEIN PHOSPHATASE NON-RECEPTOR TYPE 61F"/>
    <property type="match status" value="1"/>
</dbReference>
<feature type="domain" description="Tyrosine specific protein phosphatases" evidence="12">
    <location>
        <begin position="64"/>
        <end position="143"/>
    </location>
</feature>
<evidence type="ECO:0000256" key="7">
    <source>
        <dbReference type="ARBA" id="ARBA00023136"/>
    </source>
</evidence>
<evidence type="ECO:0000256" key="3">
    <source>
        <dbReference type="ARBA" id="ARBA00013064"/>
    </source>
</evidence>
<feature type="compositionally biased region" description="Basic and acidic residues" evidence="8">
    <location>
        <begin position="262"/>
        <end position="274"/>
    </location>
</feature>
<proteinExistence type="inferred from homology"/>
<evidence type="ECO:0000313" key="13">
    <source>
        <dbReference type="EMBL" id="KAK7817905.1"/>
    </source>
</evidence>
<keyword evidence="7 9" id="KW-0472">Membrane</keyword>
<feature type="region of interest" description="Disordered" evidence="8">
    <location>
        <begin position="253"/>
        <end position="274"/>
    </location>
</feature>
<keyword evidence="4" id="KW-0597">Phosphoprotein</keyword>
<feature type="domain" description="Tyrosine-protein phosphatase" evidence="11">
    <location>
        <begin position="28"/>
        <end position="152"/>
    </location>
</feature>
<gene>
    <name evidence="13" type="ORF">U0070_005548</name>
</gene>
<evidence type="ECO:0000256" key="2">
    <source>
        <dbReference type="ARBA" id="ARBA00009701"/>
    </source>
</evidence>
<protein>
    <recommendedName>
        <fullName evidence="3">protein-tyrosine-phosphatase</fullName>
        <ecNumber evidence="3">3.1.3.48</ecNumber>
    </recommendedName>
</protein>
<dbReference type="Pfam" id="PF00102">
    <property type="entry name" value="Y_phosphatase"/>
    <property type="match status" value="1"/>
</dbReference>
<dbReference type="GO" id="GO:1903898">
    <property type="term" value="P:negative regulation of PERK-mediated unfolded protein response"/>
    <property type="evidence" value="ECO:0007669"/>
    <property type="project" value="TreeGrafter"/>
</dbReference>